<dbReference type="AlphaFoldDB" id="A0A5C3M5I2"/>
<keyword evidence="3" id="KW-1185">Reference proteome</keyword>
<keyword evidence="1" id="KW-0472">Membrane</keyword>
<feature type="transmembrane region" description="Helical" evidence="1">
    <location>
        <begin position="33"/>
        <end position="52"/>
    </location>
</feature>
<reference evidence="2 3" key="1">
    <citation type="journal article" date="2019" name="Nat. Ecol. Evol.">
        <title>Megaphylogeny resolves global patterns of mushroom evolution.</title>
        <authorList>
            <person name="Varga T."/>
            <person name="Krizsan K."/>
            <person name="Foldi C."/>
            <person name="Dima B."/>
            <person name="Sanchez-Garcia M."/>
            <person name="Sanchez-Ramirez S."/>
            <person name="Szollosi G.J."/>
            <person name="Szarkandi J.G."/>
            <person name="Papp V."/>
            <person name="Albert L."/>
            <person name="Andreopoulos W."/>
            <person name="Angelini C."/>
            <person name="Antonin V."/>
            <person name="Barry K.W."/>
            <person name="Bougher N.L."/>
            <person name="Buchanan P."/>
            <person name="Buyck B."/>
            <person name="Bense V."/>
            <person name="Catcheside P."/>
            <person name="Chovatia M."/>
            <person name="Cooper J."/>
            <person name="Damon W."/>
            <person name="Desjardin D."/>
            <person name="Finy P."/>
            <person name="Geml J."/>
            <person name="Haridas S."/>
            <person name="Hughes K."/>
            <person name="Justo A."/>
            <person name="Karasinski D."/>
            <person name="Kautmanova I."/>
            <person name="Kiss B."/>
            <person name="Kocsube S."/>
            <person name="Kotiranta H."/>
            <person name="LaButti K.M."/>
            <person name="Lechner B.E."/>
            <person name="Liimatainen K."/>
            <person name="Lipzen A."/>
            <person name="Lukacs Z."/>
            <person name="Mihaltcheva S."/>
            <person name="Morgado L.N."/>
            <person name="Niskanen T."/>
            <person name="Noordeloos M.E."/>
            <person name="Ohm R.A."/>
            <person name="Ortiz-Santana B."/>
            <person name="Ovrebo C."/>
            <person name="Racz N."/>
            <person name="Riley R."/>
            <person name="Savchenko A."/>
            <person name="Shiryaev A."/>
            <person name="Soop K."/>
            <person name="Spirin V."/>
            <person name="Szebenyi C."/>
            <person name="Tomsovsky M."/>
            <person name="Tulloss R.E."/>
            <person name="Uehling J."/>
            <person name="Grigoriev I.V."/>
            <person name="Vagvolgyi C."/>
            <person name="Papp T."/>
            <person name="Martin F.M."/>
            <person name="Miettinen O."/>
            <person name="Hibbett D.S."/>
            <person name="Nagy L.G."/>
        </authorList>
    </citation>
    <scope>NUCLEOTIDE SEQUENCE [LARGE SCALE GENOMIC DNA]</scope>
    <source>
        <strain evidence="2 3">CBS 166.37</strain>
    </source>
</reference>
<evidence type="ECO:0000313" key="3">
    <source>
        <dbReference type="Proteomes" id="UP000308652"/>
    </source>
</evidence>
<protein>
    <recommendedName>
        <fullName evidence="4">Steroid 5-alpha reductase C-terminal domain-containing protein</fullName>
    </recommendedName>
</protein>
<dbReference type="PANTHER" id="PTHR32251:SF17">
    <property type="entry name" value="STEROID 5-ALPHA REDUCTASE C-TERMINAL DOMAIN-CONTAINING PROTEIN"/>
    <property type="match status" value="1"/>
</dbReference>
<accession>A0A5C3M5I2</accession>
<organism evidence="2 3">
    <name type="scientific">Crucibulum laeve</name>
    <dbReference type="NCBI Taxonomy" id="68775"/>
    <lineage>
        <taxon>Eukaryota</taxon>
        <taxon>Fungi</taxon>
        <taxon>Dikarya</taxon>
        <taxon>Basidiomycota</taxon>
        <taxon>Agaricomycotina</taxon>
        <taxon>Agaricomycetes</taxon>
        <taxon>Agaricomycetidae</taxon>
        <taxon>Agaricales</taxon>
        <taxon>Agaricineae</taxon>
        <taxon>Nidulariaceae</taxon>
        <taxon>Crucibulum</taxon>
    </lineage>
</organism>
<feature type="transmembrane region" description="Helical" evidence="1">
    <location>
        <begin position="150"/>
        <end position="171"/>
    </location>
</feature>
<keyword evidence="1" id="KW-0812">Transmembrane</keyword>
<dbReference type="Pfam" id="PF06966">
    <property type="entry name" value="DUF1295"/>
    <property type="match status" value="2"/>
</dbReference>
<evidence type="ECO:0008006" key="4">
    <source>
        <dbReference type="Google" id="ProtNLM"/>
    </source>
</evidence>
<sequence>MSIFGRLLPIVTCSYTVQALLALIFVPLQDETYFDLCGAIGWLSTTFISLYYPTLNFAKYWDGTAPLQWNVSMSSRQLLLTAALGIWSLRMGTFLTWRAVKAGGDIRFSLIKRRPLTFSIYWFAQATWIVLVGLPVYLCNIVPSHLHPALVPLDFCAVALYAASLLFEVIADLQKTAWKRAKDLKQHDESFISSGLWSISRHPKLELIAFTRKEVSNADFSSYVGEVGLWTGIWALSITSLRSSHYPMGTWLLAAISPLFSWFLVRKVSGIPGLERIGDKRFGANPKWQQYKKAVPIFWPWGGLD</sequence>
<dbReference type="GO" id="GO:0016020">
    <property type="term" value="C:membrane"/>
    <property type="evidence" value="ECO:0007669"/>
    <property type="project" value="TreeGrafter"/>
</dbReference>
<proteinExistence type="predicted"/>
<dbReference type="Proteomes" id="UP000308652">
    <property type="component" value="Unassembled WGS sequence"/>
</dbReference>
<dbReference type="InterPro" id="IPR010721">
    <property type="entry name" value="UstE-like"/>
</dbReference>
<dbReference type="EMBL" id="ML213597">
    <property type="protein sequence ID" value="TFK40157.1"/>
    <property type="molecule type" value="Genomic_DNA"/>
</dbReference>
<dbReference type="Gene3D" id="1.20.120.1630">
    <property type="match status" value="2"/>
</dbReference>
<keyword evidence="1" id="KW-1133">Transmembrane helix</keyword>
<dbReference type="PANTHER" id="PTHR32251">
    <property type="entry name" value="3-OXO-5-ALPHA-STEROID 4-DEHYDROGENASE"/>
    <property type="match status" value="1"/>
</dbReference>
<evidence type="ECO:0000256" key="1">
    <source>
        <dbReference type="SAM" id="Phobius"/>
    </source>
</evidence>
<feature type="transmembrane region" description="Helical" evidence="1">
    <location>
        <begin position="78"/>
        <end position="97"/>
    </location>
</feature>
<feature type="transmembrane region" description="Helical" evidence="1">
    <location>
        <begin position="118"/>
        <end position="138"/>
    </location>
</feature>
<gene>
    <name evidence="2" type="ORF">BDQ12DRAFT_711574</name>
</gene>
<dbReference type="OrthoDB" id="67965at2759"/>
<evidence type="ECO:0000313" key="2">
    <source>
        <dbReference type="EMBL" id="TFK40157.1"/>
    </source>
</evidence>
<feature type="transmembrane region" description="Helical" evidence="1">
    <location>
        <begin position="6"/>
        <end position="26"/>
    </location>
</feature>
<name>A0A5C3M5I2_9AGAR</name>